<dbReference type="PROSITE" id="PS51257">
    <property type="entry name" value="PROKAR_LIPOPROTEIN"/>
    <property type="match status" value="1"/>
</dbReference>
<name>A0A1U9NGR8_9BACT</name>
<feature type="signal peptide" evidence="1">
    <location>
        <begin position="1"/>
        <end position="21"/>
    </location>
</feature>
<reference evidence="4" key="1">
    <citation type="submission" date="2017-02" db="EMBL/GenBank/DDBJ databases">
        <title>Comparative genomics and description of representatives of a novel lineage of planctomycetes thriving in anoxic sediments.</title>
        <authorList>
            <person name="Spring S."/>
            <person name="Bunk B."/>
            <person name="Sproer C."/>
        </authorList>
    </citation>
    <scope>NUCLEOTIDE SEQUENCE [LARGE SCALE GENOMIC DNA]</scope>
    <source>
        <strain evidence="4">ST-NAGAB-D1</strain>
    </source>
</reference>
<dbReference type="SUPFAM" id="SSF52266">
    <property type="entry name" value="SGNH hydrolase"/>
    <property type="match status" value="1"/>
</dbReference>
<dbReference type="EC" id="3.1.1.72" evidence="3"/>
<protein>
    <submittedName>
        <fullName evidence="3">Acetylxylan esterase</fullName>
        <ecNumber evidence="3">3.1.1.72</ecNumber>
    </submittedName>
</protein>
<accession>A0A1U9NGR8</accession>
<dbReference type="OrthoDB" id="8727830at2"/>
<dbReference type="InterPro" id="IPR013830">
    <property type="entry name" value="SGNH_hydro"/>
</dbReference>
<feature type="domain" description="SGNH hydrolase-type esterase" evidence="2">
    <location>
        <begin position="40"/>
        <end position="213"/>
    </location>
</feature>
<dbReference type="InterPro" id="IPR036514">
    <property type="entry name" value="SGNH_hydro_sf"/>
</dbReference>
<feature type="chain" id="PRO_5011984735" evidence="1">
    <location>
        <begin position="22"/>
        <end position="226"/>
    </location>
</feature>
<dbReference type="RefSeq" id="WP_146658809.1">
    <property type="nucleotide sequence ID" value="NZ_CP019791.1"/>
</dbReference>
<keyword evidence="4" id="KW-1185">Reference proteome</keyword>
<proteinExistence type="predicted"/>
<dbReference type="AlphaFoldDB" id="A0A1U9NGR8"/>
<evidence type="ECO:0000313" key="3">
    <source>
        <dbReference type="EMBL" id="AQT66948.1"/>
    </source>
</evidence>
<keyword evidence="3" id="KW-0378">Hydrolase</keyword>
<evidence type="ECO:0000313" key="4">
    <source>
        <dbReference type="Proteomes" id="UP000189674"/>
    </source>
</evidence>
<dbReference type="Gene3D" id="3.40.50.1110">
    <property type="entry name" value="SGNH hydrolase"/>
    <property type="match status" value="1"/>
</dbReference>
<dbReference type="KEGG" id="alus:STSP2_00086"/>
<dbReference type="InterPro" id="IPR051532">
    <property type="entry name" value="Ester_Hydrolysis_Enzymes"/>
</dbReference>
<dbReference type="Proteomes" id="UP000189674">
    <property type="component" value="Chromosome"/>
</dbReference>
<gene>
    <name evidence="3" type="primary">axeA1_2</name>
    <name evidence="3" type="ORF">STSP2_00086</name>
</gene>
<dbReference type="PANTHER" id="PTHR30383">
    <property type="entry name" value="THIOESTERASE 1/PROTEASE 1/LYSOPHOSPHOLIPASE L1"/>
    <property type="match status" value="1"/>
</dbReference>
<sequence precursor="true">MRNVLMSLVLAVIVFGSGCTANKCRPVDTGKFDRPVRVACVGDSITFGSGISNRNVNSYPAQLGDMLGDKWDVKNFGVSGATLLQKGDKPYWVQAAYQQSLNFKPDVVVIMLGTNDTKPQNWKHADQYVPDFKKLIDNYRRVNPDARIWICKPVPAFPGRWGIRESVIKDEMLHMVDEIAEEKNVCEIDLHETLTGKGDLFPDTVHPNAEGARVMAQEVRTALTGS</sequence>
<keyword evidence="1" id="KW-0732">Signal</keyword>
<evidence type="ECO:0000259" key="2">
    <source>
        <dbReference type="Pfam" id="PF13472"/>
    </source>
</evidence>
<dbReference type="GO" id="GO:0046555">
    <property type="term" value="F:acetylxylan esterase activity"/>
    <property type="evidence" value="ECO:0007669"/>
    <property type="project" value="UniProtKB-EC"/>
</dbReference>
<organism evidence="3 4">
    <name type="scientific">Anaerohalosphaera lusitana</name>
    <dbReference type="NCBI Taxonomy" id="1936003"/>
    <lineage>
        <taxon>Bacteria</taxon>
        <taxon>Pseudomonadati</taxon>
        <taxon>Planctomycetota</taxon>
        <taxon>Phycisphaerae</taxon>
        <taxon>Sedimentisphaerales</taxon>
        <taxon>Anaerohalosphaeraceae</taxon>
        <taxon>Anaerohalosphaera</taxon>
    </lineage>
</organism>
<dbReference type="Pfam" id="PF13472">
    <property type="entry name" value="Lipase_GDSL_2"/>
    <property type="match status" value="1"/>
</dbReference>
<dbReference type="STRING" id="1936003.STSP2_00086"/>
<evidence type="ECO:0000256" key="1">
    <source>
        <dbReference type="SAM" id="SignalP"/>
    </source>
</evidence>
<dbReference type="EMBL" id="CP019791">
    <property type="protein sequence ID" value="AQT66948.1"/>
    <property type="molecule type" value="Genomic_DNA"/>
</dbReference>